<dbReference type="Gene3D" id="3.40.50.150">
    <property type="entry name" value="Vaccinia Virus protein VP39"/>
    <property type="match status" value="1"/>
</dbReference>
<evidence type="ECO:0000256" key="1">
    <source>
        <dbReference type="ARBA" id="ARBA00022603"/>
    </source>
</evidence>
<name>A0A517P2P6_9BACT</name>
<dbReference type="InterPro" id="IPR001678">
    <property type="entry name" value="MeTrfase_RsmB-F_NOP2_dom"/>
</dbReference>
<evidence type="ECO:0000256" key="3">
    <source>
        <dbReference type="ARBA" id="ARBA00022691"/>
    </source>
</evidence>
<evidence type="ECO:0000256" key="2">
    <source>
        <dbReference type="ARBA" id="ARBA00022679"/>
    </source>
</evidence>
<organism evidence="7 8">
    <name type="scientific">Stieleria marina</name>
    <dbReference type="NCBI Taxonomy" id="1930275"/>
    <lineage>
        <taxon>Bacteria</taxon>
        <taxon>Pseudomonadati</taxon>
        <taxon>Planctomycetota</taxon>
        <taxon>Planctomycetia</taxon>
        <taxon>Pirellulales</taxon>
        <taxon>Pirellulaceae</taxon>
        <taxon>Stieleria</taxon>
    </lineage>
</organism>
<sequence length="463" mass="49919">MKRPPGESISEQAVVNALGPLTLPGSELDQFMASLGQRHRSVLRVRRDRADQSLPYETDPVSWYSLGHQLINENDRPSRHILYAAGDYYLQDAGSLLALAACGADRSDLAGLKVCDLCAAPGGKASGLLEAVSDTGFLLANEPIRSRIAPLAFNLARTGSNRYAISCSDPDDLASALAGQFDIVLVDAPCSGQALMARGKQSMSALSEKQIVHSAARQERILDAALRLLRPGGRLIYSTCTFAVAENEAQIDRLVERQVAAPCPVDRLANYASGEATYRLWPHRHRCAGSFAASVVALESHSLDADIESNLISGSSRKSKKKKDRDKDDMRVLKSLPLDEWYGDGVAEGRLKVTDSVIYGWPSDTPDWVTQIAMDGPELSHRTGQTWKPAHAGALRSSSSPMAVDVDAATAAQYLSGGTITCATKGWHVVRYNDRPLGWVKSSGGTGKNHLPTSARFNGVLDH</sequence>
<dbReference type="InterPro" id="IPR027391">
    <property type="entry name" value="Nol1_Nop2_Fmu_2"/>
</dbReference>
<dbReference type="InterPro" id="IPR023267">
    <property type="entry name" value="RCMT"/>
</dbReference>
<feature type="domain" description="SAM-dependent MTase RsmB/NOP-type" evidence="6">
    <location>
        <begin position="1"/>
        <end position="298"/>
    </location>
</feature>
<evidence type="ECO:0000256" key="4">
    <source>
        <dbReference type="ARBA" id="ARBA00022884"/>
    </source>
</evidence>
<feature type="active site" description="Nucleophile" evidence="5">
    <location>
        <position position="240"/>
    </location>
</feature>
<feature type="binding site" evidence="5">
    <location>
        <begin position="118"/>
        <end position="124"/>
    </location>
    <ligand>
        <name>S-adenosyl-L-methionine</name>
        <dbReference type="ChEBI" id="CHEBI:59789"/>
    </ligand>
</feature>
<dbReference type="PANTHER" id="PTHR22807:SF53">
    <property type="entry name" value="RIBOSOMAL RNA SMALL SUBUNIT METHYLTRANSFERASE B-RELATED"/>
    <property type="match status" value="1"/>
</dbReference>
<dbReference type="AlphaFoldDB" id="A0A517P2P6"/>
<proteinExistence type="inferred from homology"/>
<comment type="similarity">
    <text evidence="5">Belongs to the class I-like SAM-binding methyltransferase superfamily. RsmB/NOP family.</text>
</comment>
<evidence type="ECO:0000313" key="8">
    <source>
        <dbReference type="Proteomes" id="UP000319817"/>
    </source>
</evidence>
<dbReference type="InterPro" id="IPR049560">
    <property type="entry name" value="MeTrfase_RsmB-F_NOP2_cat"/>
</dbReference>
<reference evidence="7 8" key="1">
    <citation type="submission" date="2019-02" db="EMBL/GenBank/DDBJ databases">
        <title>Deep-cultivation of Planctomycetes and their phenomic and genomic characterization uncovers novel biology.</title>
        <authorList>
            <person name="Wiegand S."/>
            <person name="Jogler M."/>
            <person name="Boedeker C."/>
            <person name="Pinto D."/>
            <person name="Vollmers J."/>
            <person name="Rivas-Marin E."/>
            <person name="Kohn T."/>
            <person name="Peeters S.H."/>
            <person name="Heuer A."/>
            <person name="Rast P."/>
            <person name="Oberbeckmann S."/>
            <person name="Bunk B."/>
            <person name="Jeske O."/>
            <person name="Meyerdierks A."/>
            <person name="Storesund J.E."/>
            <person name="Kallscheuer N."/>
            <person name="Luecker S."/>
            <person name="Lage O.M."/>
            <person name="Pohl T."/>
            <person name="Merkel B.J."/>
            <person name="Hornburger P."/>
            <person name="Mueller R.-W."/>
            <person name="Bruemmer F."/>
            <person name="Labrenz M."/>
            <person name="Spormann A.M."/>
            <person name="Op den Camp H."/>
            <person name="Overmann J."/>
            <person name="Amann R."/>
            <person name="Jetten M.S.M."/>
            <person name="Mascher T."/>
            <person name="Medema M.H."/>
            <person name="Devos D.P."/>
            <person name="Kaster A.-K."/>
            <person name="Ovreas L."/>
            <person name="Rohde M."/>
            <person name="Galperin M.Y."/>
            <person name="Jogler C."/>
        </authorList>
    </citation>
    <scope>NUCLEOTIDE SEQUENCE [LARGE SCALE GENOMIC DNA]</scope>
    <source>
        <strain evidence="7 8">K23_9</strain>
    </source>
</reference>
<dbReference type="GO" id="GO:0008173">
    <property type="term" value="F:RNA methyltransferase activity"/>
    <property type="evidence" value="ECO:0007669"/>
    <property type="project" value="InterPro"/>
</dbReference>
<accession>A0A517P2P6</accession>
<evidence type="ECO:0000259" key="6">
    <source>
        <dbReference type="PROSITE" id="PS51686"/>
    </source>
</evidence>
<feature type="binding site" evidence="5">
    <location>
        <position position="142"/>
    </location>
    <ligand>
        <name>S-adenosyl-L-methionine</name>
        <dbReference type="ChEBI" id="CHEBI:59789"/>
    </ligand>
</feature>
<keyword evidence="8" id="KW-1185">Reference proteome</keyword>
<feature type="binding site" evidence="5">
    <location>
        <position position="169"/>
    </location>
    <ligand>
        <name>S-adenosyl-L-methionine</name>
        <dbReference type="ChEBI" id="CHEBI:59789"/>
    </ligand>
</feature>
<dbReference type="EC" id="2.1.1.178" evidence="7"/>
<dbReference type="PRINTS" id="PR02008">
    <property type="entry name" value="RCMTFAMILY"/>
</dbReference>
<dbReference type="CDD" id="cd02440">
    <property type="entry name" value="AdoMet_MTases"/>
    <property type="match status" value="1"/>
</dbReference>
<feature type="binding site" evidence="5">
    <location>
        <position position="187"/>
    </location>
    <ligand>
        <name>S-adenosyl-L-methionine</name>
        <dbReference type="ChEBI" id="CHEBI:59789"/>
    </ligand>
</feature>
<dbReference type="Gene3D" id="3.30.70.1170">
    <property type="entry name" value="Sun protein, domain 3"/>
    <property type="match status" value="1"/>
</dbReference>
<dbReference type="Gene3D" id="2.30.130.60">
    <property type="match status" value="1"/>
</dbReference>
<keyword evidence="3 5" id="KW-0949">S-adenosyl-L-methionine</keyword>
<evidence type="ECO:0000256" key="5">
    <source>
        <dbReference type="PROSITE-ProRule" id="PRU01023"/>
    </source>
</evidence>
<dbReference type="RefSeq" id="WP_419189435.1">
    <property type="nucleotide sequence ID" value="NZ_CP036526.1"/>
</dbReference>
<dbReference type="InterPro" id="IPR029063">
    <property type="entry name" value="SAM-dependent_MTases_sf"/>
</dbReference>
<keyword evidence="2 5" id="KW-0808">Transferase</keyword>
<dbReference type="GO" id="GO:0001510">
    <property type="term" value="P:RNA methylation"/>
    <property type="evidence" value="ECO:0007669"/>
    <property type="project" value="InterPro"/>
</dbReference>
<dbReference type="Pfam" id="PF13636">
    <property type="entry name" value="Methyltranf_PUA"/>
    <property type="match status" value="1"/>
</dbReference>
<dbReference type="Proteomes" id="UP000319817">
    <property type="component" value="Chromosome"/>
</dbReference>
<keyword evidence="1 5" id="KW-0489">Methyltransferase</keyword>
<protein>
    <submittedName>
        <fullName evidence="7">Ribosomal RNA small subunit methyltransferase F</fullName>
        <ecNumber evidence="7">2.1.1.178</ecNumber>
    </submittedName>
</protein>
<evidence type="ECO:0000313" key="7">
    <source>
        <dbReference type="EMBL" id="QDT13650.1"/>
    </source>
</evidence>
<dbReference type="SUPFAM" id="SSF53335">
    <property type="entry name" value="S-adenosyl-L-methionine-dependent methyltransferases"/>
    <property type="match status" value="1"/>
</dbReference>
<dbReference type="PANTHER" id="PTHR22807">
    <property type="entry name" value="NOP2 YEAST -RELATED NOL1/NOP2/FMU SUN DOMAIN-CONTAINING"/>
    <property type="match status" value="1"/>
</dbReference>
<keyword evidence="4 5" id="KW-0694">RNA-binding</keyword>
<dbReference type="GO" id="GO:0003723">
    <property type="term" value="F:RNA binding"/>
    <property type="evidence" value="ECO:0007669"/>
    <property type="project" value="UniProtKB-UniRule"/>
</dbReference>
<dbReference type="PROSITE" id="PS51686">
    <property type="entry name" value="SAM_MT_RSMB_NOP"/>
    <property type="match status" value="1"/>
</dbReference>
<dbReference type="Pfam" id="PF01189">
    <property type="entry name" value="Methyltr_RsmB-F"/>
    <property type="match status" value="1"/>
</dbReference>
<dbReference type="EMBL" id="CP036526">
    <property type="protein sequence ID" value="QDT13650.1"/>
    <property type="molecule type" value="Genomic_DNA"/>
</dbReference>
<gene>
    <name evidence="7" type="primary">rsmF</name>
    <name evidence="7" type="ORF">K239x_56700</name>
</gene>